<dbReference type="EMBL" id="LPVY01000022">
    <property type="protein sequence ID" value="KZB61772.1"/>
    <property type="molecule type" value="Genomic_DNA"/>
</dbReference>
<feature type="domain" description="Adenylosuccinate lyase C-terminal" evidence="3">
    <location>
        <begin position="362"/>
        <end position="436"/>
    </location>
</feature>
<keyword evidence="4" id="KW-0456">Lyase</keyword>
<dbReference type="OrthoDB" id="9768878at2"/>
<dbReference type="InterPro" id="IPR020557">
    <property type="entry name" value="Fumarate_lyase_CS"/>
</dbReference>
<organism evidence="4 5">
    <name type="scientific">Thalassospira lucentensis</name>
    <dbReference type="NCBI Taxonomy" id="168935"/>
    <lineage>
        <taxon>Bacteria</taxon>
        <taxon>Pseudomonadati</taxon>
        <taxon>Pseudomonadota</taxon>
        <taxon>Alphaproteobacteria</taxon>
        <taxon>Rhodospirillales</taxon>
        <taxon>Thalassospiraceae</taxon>
        <taxon>Thalassospira</taxon>
    </lineage>
</organism>
<dbReference type="Proteomes" id="UP000076335">
    <property type="component" value="Unassembled WGS sequence"/>
</dbReference>
<evidence type="ECO:0000313" key="5">
    <source>
        <dbReference type="Proteomes" id="UP000076335"/>
    </source>
</evidence>
<name>A0A154L167_9PROT</name>
<evidence type="ECO:0000259" key="3">
    <source>
        <dbReference type="SMART" id="SM00998"/>
    </source>
</evidence>
<dbReference type="SUPFAM" id="SSF48557">
    <property type="entry name" value="L-aspartase-like"/>
    <property type="match status" value="1"/>
</dbReference>
<dbReference type="PROSITE" id="PS00163">
    <property type="entry name" value="FUMARATE_LYASES"/>
    <property type="match status" value="1"/>
</dbReference>
<dbReference type="Pfam" id="PF00206">
    <property type="entry name" value="Lyase_1"/>
    <property type="match status" value="1"/>
</dbReference>
<evidence type="ECO:0000256" key="1">
    <source>
        <dbReference type="ARBA" id="ARBA00034772"/>
    </source>
</evidence>
<dbReference type="GO" id="GO:0019619">
    <property type="term" value="P:3,4-dihydroxybenzoate catabolic process"/>
    <property type="evidence" value="ECO:0007669"/>
    <property type="project" value="InterPro"/>
</dbReference>
<protein>
    <recommendedName>
        <fullName evidence="2">3-carboxy-cis,cis-muconate cycloisomerase</fullName>
        <ecNumber evidence="2">5.5.1.2</ecNumber>
    </recommendedName>
</protein>
<gene>
    <name evidence="4" type="ORF">AUP42_05850</name>
</gene>
<dbReference type="InterPro" id="IPR008948">
    <property type="entry name" value="L-Aspartase-like"/>
</dbReference>
<sequence>MTISPFDSAMLGNLFADAEIAALFTDDAQIASMVLFEAALASAEARAGVIPEASANRIADVCREFRPDPATLAAGTASAGVPVPALVKALKAEIGGDDARYVHFGATSQDVVDTGLVLRLRDAVGIIRRRTRKLIKALIAQAETHRATVMIGRTRSQQAVPTTFGLKAAGWLAPLVRIDHRIDTLCSDLFRLSFGGAAGTLASIGDKAIEVERNLADELELPPTDMPWHSQRDVLVDFAAQLTALSGALGKMGQDLVLLAQSEIAEVQPGKGGGSSTMPHKSNPVQAEMLITLARFNAGQLGTFAQSQIHEHERSGASWLLEWLTLPQMIMATGAGLAQAVDMVPSLKVNTDRMAANLELSRGAMLAEAATFALAEHLGRDGADKLVKDALSRSAANQSNLFDELPKLTDVGIDWAKLRDPAHYIGQADAFVERVVTTARRAIKDS</sequence>
<dbReference type="NCBIfam" id="TIGR02426">
    <property type="entry name" value="protocat_pcaB"/>
    <property type="match status" value="1"/>
</dbReference>
<dbReference type="PRINTS" id="PR00145">
    <property type="entry name" value="ARGSUCLYASE"/>
</dbReference>
<dbReference type="NCBIfam" id="NF004631">
    <property type="entry name" value="PRK05975.1"/>
    <property type="match status" value="1"/>
</dbReference>
<evidence type="ECO:0000256" key="2">
    <source>
        <dbReference type="NCBIfam" id="TIGR02426"/>
    </source>
</evidence>
<dbReference type="PANTHER" id="PTHR43172">
    <property type="entry name" value="ADENYLOSUCCINATE LYASE"/>
    <property type="match status" value="1"/>
</dbReference>
<comment type="caution">
    <text evidence="4">The sequence shown here is derived from an EMBL/GenBank/DDBJ whole genome shotgun (WGS) entry which is preliminary data.</text>
</comment>
<dbReference type="AlphaFoldDB" id="A0A154L167"/>
<dbReference type="GO" id="GO:0016829">
    <property type="term" value="F:lyase activity"/>
    <property type="evidence" value="ECO:0007669"/>
    <property type="project" value="UniProtKB-KW"/>
</dbReference>
<comment type="similarity">
    <text evidence="1">Belongs to the class-II fumarase/aspartase family.</text>
</comment>
<dbReference type="RefSeq" id="WP_062953080.1">
    <property type="nucleotide sequence ID" value="NZ_LPVY01000022.1"/>
</dbReference>
<dbReference type="SMART" id="SM00998">
    <property type="entry name" value="ADSL_C"/>
    <property type="match status" value="1"/>
</dbReference>
<dbReference type="PRINTS" id="PR00149">
    <property type="entry name" value="FUMRATELYASE"/>
</dbReference>
<dbReference type="EC" id="5.5.1.2" evidence="2"/>
<dbReference type="GO" id="GO:0047472">
    <property type="term" value="F:3-carboxy-cis,cis-muconate cycloisomerase activity"/>
    <property type="evidence" value="ECO:0007669"/>
    <property type="project" value="UniProtKB-UniRule"/>
</dbReference>
<dbReference type="Gene3D" id="1.10.40.30">
    <property type="entry name" value="Fumarase/aspartase (C-terminal domain)"/>
    <property type="match status" value="1"/>
</dbReference>
<dbReference type="InterPro" id="IPR000362">
    <property type="entry name" value="Fumarate_lyase_fam"/>
</dbReference>
<dbReference type="PANTHER" id="PTHR43172:SF2">
    <property type="entry name" value="ADENYLOSUCCINATE LYASE C-TERMINAL DOMAIN-CONTAINING PROTEIN"/>
    <property type="match status" value="1"/>
</dbReference>
<reference evidence="4 5" key="1">
    <citation type="submission" date="2015-12" db="EMBL/GenBank/DDBJ databases">
        <title>Genome sequence of Thalassospira lucentensis MCCC 1A02072.</title>
        <authorList>
            <person name="Lu L."/>
            <person name="Lai Q."/>
            <person name="Shao Z."/>
            <person name="Qian P."/>
        </authorList>
    </citation>
    <scope>NUCLEOTIDE SEQUENCE [LARGE SCALE GENOMIC DNA]</scope>
    <source>
        <strain evidence="4 5">MCCC 1A02072</strain>
    </source>
</reference>
<evidence type="ECO:0000313" key="4">
    <source>
        <dbReference type="EMBL" id="KZB61772.1"/>
    </source>
</evidence>
<dbReference type="CDD" id="cd01597">
    <property type="entry name" value="pCLME"/>
    <property type="match status" value="1"/>
</dbReference>
<dbReference type="Gene3D" id="1.20.200.10">
    <property type="entry name" value="Fumarase/aspartase (Central domain)"/>
    <property type="match status" value="1"/>
</dbReference>
<accession>A0A154L167</accession>
<dbReference type="InterPro" id="IPR019468">
    <property type="entry name" value="AdenyloSucc_lyase_C"/>
</dbReference>
<dbReference type="InterPro" id="IPR022761">
    <property type="entry name" value="Fumarate_lyase_N"/>
</dbReference>
<dbReference type="InterPro" id="IPR012789">
    <property type="entry name" value="Protocat_PcaB-like"/>
</dbReference>
<proteinExistence type="inferred from homology"/>